<protein>
    <recommendedName>
        <fullName evidence="2">Terminase large subunit gp17-like C-terminal domain-containing protein</fullName>
    </recommendedName>
</protein>
<dbReference type="InterPro" id="IPR035421">
    <property type="entry name" value="Terminase_6C"/>
</dbReference>
<dbReference type="Gene3D" id="3.30.420.240">
    <property type="match status" value="1"/>
</dbReference>
<evidence type="ECO:0000256" key="1">
    <source>
        <dbReference type="ARBA" id="ARBA00022612"/>
    </source>
</evidence>
<keyword evidence="1" id="KW-1188">Viral release from host cell</keyword>
<gene>
    <name evidence="3" type="ORF">EIMP300_65830</name>
</gene>
<proteinExistence type="predicted"/>
<evidence type="ECO:0000313" key="4">
    <source>
        <dbReference type="Proteomes" id="UP000467488"/>
    </source>
</evidence>
<evidence type="ECO:0000313" key="3">
    <source>
        <dbReference type="EMBL" id="BBU85183.1"/>
    </source>
</evidence>
<dbReference type="Proteomes" id="UP000467488">
    <property type="component" value="Chromosome"/>
</dbReference>
<evidence type="ECO:0000259" key="2">
    <source>
        <dbReference type="Pfam" id="PF17289"/>
    </source>
</evidence>
<name>A0A8S0FZF8_ECOLX</name>
<sequence>MLPIPGYGYDDWKDWKPFAPRPMGNRPVWIGYDANGSSGNGDSGAVSVVVPPAVPGGRFRTVETRRVQGLEFEEQARVIEEFTCRYNVEHIGIDVTGGNGEAVYQIVKRFFPAAIPYTFTLSSKRSLVLKMLQIMRAGRWEYDRAERELVAAFNAVRKVKTPGGYGGLSLTKRTARGGSATATLRGQPCLLSLTNQLAAKEKTSVSWLWSSDEQKK</sequence>
<accession>A0A8S0FZF8</accession>
<dbReference type="EMBL" id="AP022360">
    <property type="protein sequence ID" value="BBU85183.1"/>
    <property type="molecule type" value="Genomic_DNA"/>
</dbReference>
<organism evidence="3 4">
    <name type="scientific">Escherichia coli</name>
    <dbReference type="NCBI Taxonomy" id="562"/>
    <lineage>
        <taxon>Bacteria</taxon>
        <taxon>Pseudomonadati</taxon>
        <taxon>Pseudomonadota</taxon>
        <taxon>Gammaproteobacteria</taxon>
        <taxon>Enterobacterales</taxon>
        <taxon>Enterobacteriaceae</taxon>
        <taxon>Escherichia</taxon>
    </lineage>
</organism>
<feature type="domain" description="Terminase large subunit gp17-like C-terminal" evidence="2">
    <location>
        <begin position="30"/>
        <end position="171"/>
    </location>
</feature>
<dbReference type="AlphaFoldDB" id="A0A8S0FZF8"/>
<dbReference type="Pfam" id="PF17289">
    <property type="entry name" value="Terminase_6C"/>
    <property type="match status" value="1"/>
</dbReference>
<reference evidence="3 4" key="1">
    <citation type="submission" date="2020-01" db="EMBL/GenBank/DDBJ databases">
        <title>Dynamics of blaIMP-6 dissemination in carbapenem resistant Enterobacteriacea isolated from regional surveillance in Osaka, Japan.</title>
        <authorList>
            <person name="Abe R."/>
            <person name="Akeda Y."/>
            <person name="Sugawara Y."/>
            <person name="Yamamoto N."/>
            <person name="Tomono K."/>
            <person name="Takeuchi D."/>
            <person name="Kawahara R."/>
            <person name="Hamada S."/>
        </authorList>
    </citation>
    <scope>NUCLEOTIDE SEQUENCE [LARGE SCALE GENOMIC DNA]</scope>
    <source>
        <strain evidence="3 4">E300</strain>
    </source>
</reference>